<dbReference type="EMBL" id="KB008174">
    <property type="protein sequence ID" value="ELR10786.1"/>
    <property type="molecule type" value="Genomic_DNA"/>
</dbReference>
<feature type="chain" id="PRO_5003990277" evidence="1">
    <location>
        <begin position="25"/>
        <end position="434"/>
    </location>
</feature>
<evidence type="ECO:0000313" key="2">
    <source>
        <dbReference type="EMBL" id="ELR10786.1"/>
    </source>
</evidence>
<dbReference type="Proteomes" id="UP000011083">
    <property type="component" value="Unassembled WGS sequence"/>
</dbReference>
<organism evidence="2 3">
    <name type="scientific">Acanthamoeba castellanii (strain ATCC 30010 / Neff)</name>
    <dbReference type="NCBI Taxonomy" id="1257118"/>
    <lineage>
        <taxon>Eukaryota</taxon>
        <taxon>Amoebozoa</taxon>
        <taxon>Discosea</taxon>
        <taxon>Longamoebia</taxon>
        <taxon>Centramoebida</taxon>
        <taxon>Acanthamoebidae</taxon>
        <taxon>Acanthamoeba</taxon>
    </lineage>
</organism>
<gene>
    <name evidence="2" type="ORF">ACA1_108230</name>
</gene>
<dbReference type="AlphaFoldDB" id="L8GF26"/>
<evidence type="ECO:0000256" key="1">
    <source>
        <dbReference type="SAM" id="SignalP"/>
    </source>
</evidence>
<name>L8GF26_ACACF</name>
<keyword evidence="3" id="KW-1185">Reference proteome</keyword>
<dbReference type="KEGG" id="acan:ACA1_108230"/>
<sequence length="434" mass="46026">MQTAKLFFLLLVASLAVLVAVVEAGTTVPQGPFVRPRSYGDHFGAFTLCGGPALFGGNRPLETFLNSMVRVPVYDDSLGIIVSNSLPRNRNVSGNVALLINLRAFTLMQVTDKVASNQAWAFTATNCTYAPLVKDARWTFYMAYNGSSVFPADATEFAGAVVNKRYAVWAGGELASGSVISNAFVIDSNTDTISGASLSVARSGVAGVTATDGTAWFAGGVDRPKMQVFDTVDVINKDLNVESAQFQLSEPRGFAAGASAKGIVMIGGGIANYSDTGNGTIVATYSRTVDLFNLSTKKRTTLQLSVPRGMLTATATTDYIVFAGGITHSVYNSTTWELIEETYAQRIDVYHIESGTWSVAQLSQPRAYLASTAVGNAVVFSPGSYHEALGGNSTGVNTTVAYTNTIDVFRFTYTSPASSLRASPIFAYLASLFA</sequence>
<dbReference type="GeneID" id="14911222"/>
<proteinExistence type="predicted"/>
<reference evidence="2 3" key="1">
    <citation type="journal article" date="2013" name="Genome Biol.">
        <title>Genome of Acanthamoeba castellanii highlights extensive lateral gene transfer and early evolution of tyrosine kinase signaling.</title>
        <authorList>
            <person name="Clarke M."/>
            <person name="Lohan A.J."/>
            <person name="Liu B."/>
            <person name="Lagkouvardos I."/>
            <person name="Roy S."/>
            <person name="Zafar N."/>
            <person name="Bertelli C."/>
            <person name="Schilde C."/>
            <person name="Kianianmomeni A."/>
            <person name="Burglin T.R."/>
            <person name="Frech C."/>
            <person name="Turcotte B."/>
            <person name="Kopec K.O."/>
            <person name="Synnott J.M."/>
            <person name="Choo C."/>
            <person name="Paponov I."/>
            <person name="Finkler A."/>
            <person name="Soon Heng Tan C."/>
            <person name="Hutchins A.P."/>
            <person name="Weinmeier T."/>
            <person name="Rattei T."/>
            <person name="Chu J.S."/>
            <person name="Gimenez G."/>
            <person name="Irimia M."/>
            <person name="Rigden D.J."/>
            <person name="Fitzpatrick D.A."/>
            <person name="Lorenzo-Morales J."/>
            <person name="Bateman A."/>
            <person name="Chiu C.H."/>
            <person name="Tang P."/>
            <person name="Hegemann P."/>
            <person name="Fromm H."/>
            <person name="Raoult D."/>
            <person name="Greub G."/>
            <person name="Miranda-Saavedra D."/>
            <person name="Chen N."/>
            <person name="Nash P."/>
            <person name="Ginger M.L."/>
            <person name="Horn M."/>
            <person name="Schaap P."/>
            <person name="Caler L."/>
            <person name="Loftus B."/>
        </authorList>
    </citation>
    <scope>NUCLEOTIDE SEQUENCE [LARGE SCALE GENOMIC DNA]</scope>
    <source>
        <strain evidence="2 3">Neff</strain>
    </source>
</reference>
<dbReference type="SUPFAM" id="SSF117281">
    <property type="entry name" value="Kelch motif"/>
    <property type="match status" value="1"/>
</dbReference>
<accession>L8GF26</accession>
<protein>
    <submittedName>
        <fullName evidence="2">Uncharacterized protein</fullName>
    </submittedName>
</protein>
<keyword evidence="1" id="KW-0732">Signal</keyword>
<dbReference type="VEuPathDB" id="AmoebaDB:ACA1_108230"/>
<feature type="signal peptide" evidence="1">
    <location>
        <begin position="1"/>
        <end position="24"/>
    </location>
</feature>
<dbReference type="RefSeq" id="XP_004332799.1">
    <property type="nucleotide sequence ID" value="XM_004332751.1"/>
</dbReference>
<dbReference type="OrthoDB" id="432528at2759"/>
<dbReference type="Gene3D" id="2.120.10.80">
    <property type="entry name" value="Kelch-type beta propeller"/>
    <property type="match status" value="1"/>
</dbReference>
<dbReference type="InterPro" id="IPR015915">
    <property type="entry name" value="Kelch-typ_b-propeller"/>
</dbReference>
<evidence type="ECO:0000313" key="3">
    <source>
        <dbReference type="Proteomes" id="UP000011083"/>
    </source>
</evidence>